<dbReference type="EMBL" id="MGFM01000034">
    <property type="protein sequence ID" value="OGM05529.1"/>
    <property type="molecule type" value="Genomic_DNA"/>
</dbReference>
<proteinExistence type="predicted"/>
<gene>
    <name evidence="2" type="ORF">A2125_00820</name>
</gene>
<accession>A0A1F7WSR6</accession>
<dbReference type="AlphaFoldDB" id="A0A1F7WSR6"/>
<dbReference type="InterPro" id="IPR006860">
    <property type="entry name" value="FecR"/>
</dbReference>
<dbReference type="Pfam" id="PF04773">
    <property type="entry name" value="FecR"/>
    <property type="match status" value="1"/>
</dbReference>
<protein>
    <recommendedName>
        <fullName evidence="1">FecR protein domain-containing protein</fullName>
    </recommendedName>
</protein>
<evidence type="ECO:0000313" key="2">
    <source>
        <dbReference type="EMBL" id="OGM05529.1"/>
    </source>
</evidence>
<evidence type="ECO:0000259" key="1">
    <source>
        <dbReference type="Pfam" id="PF04773"/>
    </source>
</evidence>
<dbReference type="Gene3D" id="2.60.120.1440">
    <property type="match status" value="1"/>
</dbReference>
<comment type="caution">
    <text evidence="2">The sequence shown here is derived from an EMBL/GenBank/DDBJ whole genome shotgun (WGS) entry which is preliminary data.</text>
</comment>
<dbReference type="Proteomes" id="UP000178812">
    <property type="component" value="Unassembled WGS sequence"/>
</dbReference>
<organism evidence="2 3">
    <name type="scientific">Candidatus Woesebacteria bacterium GWB1_43_5</name>
    <dbReference type="NCBI Taxonomy" id="1802474"/>
    <lineage>
        <taxon>Bacteria</taxon>
        <taxon>Candidatus Woeseibacteriota</taxon>
    </lineage>
</organism>
<sequence>MKKILLVVVALVLVAVIVGGYLLVKKSAQASITIFKETGEVMHKPDGGDYATISSDELNIPNRSFVKTGGDGLAHVILPDNSMISLSTNTEMQINYNEKTNIIQSLGNAWFRVQKLAGKGEFTVKTPTSVATVRGTIFGVEMEDGGEVVYVTEDSVEIGKDLDHLQNLAENKLATLAEGKTEITDIPQEKKQTPWFRRNEIINREFERGNPREFIKRLRASEEIKVIDEELKLLRVTGKQTLGTESGLFENFTTEGWWKNNTEACAYINSTEYAQATQELQNSRGFLGDWGDWIVKAIEAVKRACGDGVIGAGEASEIEKLYVNQPQMNFSSPVAP</sequence>
<reference evidence="2 3" key="1">
    <citation type="journal article" date="2016" name="Nat. Commun.">
        <title>Thousands of microbial genomes shed light on interconnected biogeochemical processes in an aquifer system.</title>
        <authorList>
            <person name="Anantharaman K."/>
            <person name="Brown C.T."/>
            <person name="Hug L.A."/>
            <person name="Sharon I."/>
            <person name="Castelle C.J."/>
            <person name="Probst A.J."/>
            <person name="Thomas B.C."/>
            <person name="Singh A."/>
            <person name="Wilkins M.J."/>
            <person name="Karaoz U."/>
            <person name="Brodie E.L."/>
            <person name="Williams K.H."/>
            <person name="Hubbard S.S."/>
            <person name="Banfield J.F."/>
        </authorList>
    </citation>
    <scope>NUCLEOTIDE SEQUENCE [LARGE SCALE GENOMIC DNA]</scope>
</reference>
<dbReference type="PANTHER" id="PTHR38731">
    <property type="entry name" value="LIPL45-RELATED LIPOPROTEIN-RELATED"/>
    <property type="match status" value="1"/>
</dbReference>
<dbReference type="PANTHER" id="PTHR38731:SF1">
    <property type="entry name" value="FECR PROTEIN DOMAIN-CONTAINING PROTEIN"/>
    <property type="match status" value="1"/>
</dbReference>
<evidence type="ECO:0000313" key="3">
    <source>
        <dbReference type="Proteomes" id="UP000178812"/>
    </source>
</evidence>
<name>A0A1F7WSR6_9BACT</name>
<feature type="domain" description="FecR protein" evidence="1">
    <location>
        <begin position="66"/>
        <end position="157"/>
    </location>
</feature>